<keyword evidence="6 9" id="KW-0521">NADP</keyword>
<comment type="similarity">
    <text evidence="9">Belongs to the Dus family. DusC subfamily.</text>
</comment>
<dbReference type="InterPro" id="IPR001269">
    <property type="entry name" value="DUS_fam"/>
</dbReference>
<dbReference type="Gene3D" id="3.20.20.70">
    <property type="entry name" value="Aldolase class I"/>
    <property type="match status" value="1"/>
</dbReference>
<dbReference type="PROSITE" id="PS01136">
    <property type="entry name" value="UPF0034"/>
    <property type="match status" value="1"/>
</dbReference>
<evidence type="ECO:0000256" key="3">
    <source>
        <dbReference type="ARBA" id="ARBA00022630"/>
    </source>
</evidence>
<evidence type="ECO:0000256" key="5">
    <source>
        <dbReference type="ARBA" id="ARBA00022694"/>
    </source>
</evidence>
<sequence length="321" mass="36027">MQIILAPMEGVVDHLMRDMLTRIGGFDLCITEFVRVIDQRLPRRVFRRICPELEQDGKTAAGVPVRVQLLGQEPHWLAENAVRAVEMGSPGIDLNFGCPAKTVNKSRGGAVLLKDTERLYQIVKAVRMAVPAGQPVSVKIRLGYEDTAQTLDNASAIAEAGADVLTVHARTKSDGYKPPAYWPWIAQIRQRIQIPVIANGEIWTPAQAKQCQLEATTNDIMLGRGALALPNLAQCIRQQQAPMPWPEVIALLMQYSEFEVAGDKAKYYCNRIKQWFSYLKLQYPEAVVLFQQLRLLRRPDDILILLQKTLNSFTLPAKSLQ</sequence>
<evidence type="ECO:0000256" key="9">
    <source>
        <dbReference type="HAMAP-Rule" id="MF_02043"/>
    </source>
</evidence>
<comment type="catalytic activity">
    <reaction evidence="9">
        <text>5,6-dihydrouridine(16) in tRNA + NADP(+) = uridine(16) in tRNA + NADPH + H(+)</text>
        <dbReference type="Rhea" id="RHEA:53376"/>
        <dbReference type="Rhea" id="RHEA-COMP:13543"/>
        <dbReference type="Rhea" id="RHEA-COMP:13544"/>
        <dbReference type="ChEBI" id="CHEBI:15378"/>
        <dbReference type="ChEBI" id="CHEBI:57783"/>
        <dbReference type="ChEBI" id="CHEBI:58349"/>
        <dbReference type="ChEBI" id="CHEBI:65315"/>
        <dbReference type="ChEBI" id="CHEBI:74443"/>
    </reaction>
</comment>
<evidence type="ECO:0000256" key="8">
    <source>
        <dbReference type="ARBA" id="ARBA00023002"/>
    </source>
</evidence>
<keyword evidence="4 9" id="KW-0288">FMN</keyword>
<name>A0ABT9GWN2_9GAMM</name>
<gene>
    <name evidence="9" type="primary">dusC</name>
    <name evidence="12" type="ORF">Q3O60_04610</name>
</gene>
<comment type="cofactor">
    <cofactor evidence="1 9 10">
        <name>FMN</name>
        <dbReference type="ChEBI" id="CHEBI:58210"/>
    </cofactor>
</comment>
<comment type="function">
    <text evidence="9">Catalyzes the synthesis of 5,6-dihydrouridine (D), a modified base found in the D-loop of most tRNAs, via the reduction of the C5-C6 double bond in target uridines. Specifically modifies U16 in tRNAs.</text>
</comment>
<keyword evidence="7 9" id="KW-0694">RNA-binding</keyword>
<keyword evidence="5 9" id="KW-0819">tRNA processing</keyword>
<feature type="site" description="Interacts with tRNA; defines subfamily-specific binding signature" evidence="9">
    <location>
        <position position="271"/>
    </location>
</feature>
<protein>
    <recommendedName>
        <fullName evidence="9">tRNA-dihydrouridine(16) synthase</fullName>
        <ecNumber evidence="9">1.3.1.-</ecNumber>
    </recommendedName>
    <alternativeName>
        <fullName evidence="9">U16-specific dihydrouridine synthase</fullName>
        <shortName evidence="9">U16-specific Dus</shortName>
    </alternativeName>
    <alternativeName>
        <fullName evidence="9">tRNA-dihydrouridine synthase C</fullName>
    </alternativeName>
</protein>
<dbReference type="InterPro" id="IPR013785">
    <property type="entry name" value="Aldolase_TIM"/>
</dbReference>
<dbReference type="InterPro" id="IPR042270">
    <property type="entry name" value="DusC_C"/>
</dbReference>
<feature type="site" description="Interacts with tRNA" evidence="9">
    <location>
        <position position="176"/>
    </location>
</feature>
<comment type="catalytic activity">
    <reaction evidence="9">
        <text>5,6-dihydrouridine(16) in tRNA + NAD(+) = uridine(16) in tRNA + NADH + H(+)</text>
        <dbReference type="Rhea" id="RHEA:53380"/>
        <dbReference type="Rhea" id="RHEA-COMP:13543"/>
        <dbReference type="Rhea" id="RHEA-COMP:13544"/>
        <dbReference type="ChEBI" id="CHEBI:15378"/>
        <dbReference type="ChEBI" id="CHEBI:57540"/>
        <dbReference type="ChEBI" id="CHEBI:57945"/>
        <dbReference type="ChEBI" id="CHEBI:65315"/>
        <dbReference type="ChEBI" id="CHEBI:74443"/>
    </reaction>
</comment>
<dbReference type="PANTHER" id="PTHR11082:SF26">
    <property type="entry name" value="TRNA-DIHYDROURIDINE(16) SYNTHASE"/>
    <property type="match status" value="1"/>
</dbReference>
<evidence type="ECO:0000313" key="12">
    <source>
        <dbReference type="EMBL" id="MDP4535471.1"/>
    </source>
</evidence>
<keyword evidence="13" id="KW-1185">Reference proteome</keyword>
<organism evidence="12 13">
    <name type="scientific">Alkalimonas collagenimarina</name>
    <dbReference type="NCBI Taxonomy" id="400390"/>
    <lineage>
        <taxon>Bacteria</taxon>
        <taxon>Pseudomonadati</taxon>
        <taxon>Pseudomonadota</taxon>
        <taxon>Gammaproteobacteria</taxon>
        <taxon>Alkalimonas</taxon>
    </lineage>
</organism>
<dbReference type="EMBL" id="JAUZVZ010000005">
    <property type="protein sequence ID" value="MDP4535471.1"/>
    <property type="molecule type" value="Genomic_DNA"/>
</dbReference>
<dbReference type="InterPro" id="IPR032886">
    <property type="entry name" value="DusC"/>
</dbReference>
<dbReference type="PIRSF" id="PIRSF006621">
    <property type="entry name" value="Dus"/>
    <property type="match status" value="1"/>
</dbReference>
<dbReference type="CDD" id="cd02801">
    <property type="entry name" value="DUS_like_FMN"/>
    <property type="match status" value="1"/>
</dbReference>
<comment type="similarity">
    <text evidence="10">Belongs to the dus family.</text>
</comment>
<feature type="binding site" evidence="9">
    <location>
        <position position="68"/>
    </location>
    <ligand>
        <name>FMN</name>
        <dbReference type="ChEBI" id="CHEBI:58210"/>
    </ligand>
</feature>
<feature type="binding site" evidence="9">
    <location>
        <begin position="223"/>
        <end position="224"/>
    </location>
    <ligand>
        <name>FMN</name>
        <dbReference type="ChEBI" id="CHEBI:58210"/>
    </ligand>
</feature>
<feature type="site" description="Interacts with tRNA; defines subfamily-specific binding signature" evidence="9">
    <location>
        <position position="273"/>
    </location>
</feature>
<evidence type="ECO:0000256" key="7">
    <source>
        <dbReference type="ARBA" id="ARBA00022884"/>
    </source>
</evidence>
<feature type="binding site" evidence="9">
    <location>
        <begin position="199"/>
        <end position="201"/>
    </location>
    <ligand>
        <name>FMN</name>
        <dbReference type="ChEBI" id="CHEBI:58210"/>
    </ligand>
</feature>
<dbReference type="Pfam" id="PF01207">
    <property type="entry name" value="Dus"/>
    <property type="match status" value="1"/>
</dbReference>
<dbReference type="InterPro" id="IPR035587">
    <property type="entry name" value="DUS-like_FMN-bd"/>
</dbReference>
<dbReference type="PANTHER" id="PTHR11082">
    <property type="entry name" value="TRNA-DIHYDROURIDINE SYNTHASE"/>
    <property type="match status" value="1"/>
</dbReference>
<dbReference type="RefSeq" id="WP_305892739.1">
    <property type="nucleotide sequence ID" value="NZ_JAUZVZ010000005.1"/>
</dbReference>
<evidence type="ECO:0000313" key="13">
    <source>
        <dbReference type="Proteomes" id="UP001231616"/>
    </source>
</evidence>
<evidence type="ECO:0000256" key="1">
    <source>
        <dbReference type="ARBA" id="ARBA00001917"/>
    </source>
</evidence>
<feature type="site" description="Interacts with tRNA" evidence="9">
    <location>
        <position position="95"/>
    </location>
</feature>
<dbReference type="Proteomes" id="UP001231616">
    <property type="component" value="Unassembled WGS sequence"/>
</dbReference>
<feature type="binding site" evidence="9">
    <location>
        <position position="139"/>
    </location>
    <ligand>
        <name>FMN</name>
        <dbReference type="ChEBI" id="CHEBI:58210"/>
    </ligand>
</feature>
<feature type="site" description="Interacts with tRNA" evidence="9">
    <location>
        <position position="278"/>
    </location>
</feature>
<feature type="active site" description="Proton donor" evidence="9">
    <location>
        <position position="98"/>
    </location>
</feature>
<feature type="domain" description="DUS-like FMN-binding" evidence="11">
    <location>
        <begin position="4"/>
        <end position="306"/>
    </location>
</feature>
<accession>A0ABT9GWN2</accession>
<evidence type="ECO:0000256" key="2">
    <source>
        <dbReference type="ARBA" id="ARBA00022555"/>
    </source>
</evidence>
<evidence type="ECO:0000256" key="10">
    <source>
        <dbReference type="PIRNR" id="PIRNR006621"/>
    </source>
</evidence>
<dbReference type="InterPro" id="IPR018517">
    <property type="entry name" value="tRNA_hU_synthase_CS"/>
</dbReference>
<proteinExistence type="inferred from homology"/>
<dbReference type="HAMAP" id="MF_02043">
    <property type="entry name" value="DusC_subfam"/>
    <property type="match status" value="1"/>
</dbReference>
<evidence type="ECO:0000256" key="4">
    <source>
        <dbReference type="ARBA" id="ARBA00022643"/>
    </source>
</evidence>
<reference evidence="12 13" key="1">
    <citation type="submission" date="2023-08" db="EMBL/GenBank/DDBJ databases">
        <authorList>
            <person name="Joshi A."/>
            <person name="Thite S."/>
        </authorList>
    </citation>
    <scope>NUCLEOTIDE SEQUENCE [LARGE SCALE GENOMIC DNA]</scope>
    <source>
        <strain evidence="12 13">AC40</strain>
    </source>
</reference>
<dbReference type="Gene3D" id="1.20.225.30">
    <property type="entry name" value="Dihydrouridine synthase, C-terminal recognition domain"/>
    <property type="match status" value="1"/>
</dbReference>
<feature type="site" description="Interacts with tRNA; defines subfamily-specific binding signature" evidence="9">
    <location>
        <position position="35"/>
    </location>
</feature>
<keyword evidence="8 9" id="KW-0560">Oxidoreductase</keyword>
<evidence type="ECO:0000259" key="11">
    <source>
        <dbReference type="Pfam" id="PF01207"/>
    </source>
</evidence>
<feature type="site" description="Interacts with tRNA; defines subfamily-specific binding signature" evidence="9">
    <location>
        <position position="294"/>
    </location>
</feature>
<keyword evidence="2 9" id="KW-0820">tRNA-binding</keyword>
<dbReference type="SUPFAM" id="SSF51395">
    <property type="entry name" value="FMN-linked oxidoreductases"/>
    <property type="match status" value="1"/>
</dbReference>
<comment type="caution">
    <text evidence="12">The sequence shown here is derived from an EMBL/GenBank/DDBJ whole genome shotgun (WGS) entry which is preliminary data.</text>
</comment>
<keyword evidence="3 9" id="KW-0285">Flavoprotein</keyword>
<dbReference type="EC" id="1.3.1.-" evidence="9"/>
<evidence type="ECO:0000256" key="6">
    <source>
        <dbReference type="ARBA" id="ARBA00022857"/>
    </source>
</evidence>